<feature type="domain" description="AMP-dependent synthetase/ligase" evidence="3">
    <location>
        <begin position="51"/>
        <end position="198"/>
    </location>
</feature>
<keyword evidence="5" id="KW-1185">Reference proteome</keyword>
<feature type="signal peptide" evidence="2">
    <location>
        <begin position="1"/>
        <end position="20"/>
    </location>
</feature>
<dbReference type="InterPro" id="IPR042099">
    <property type="entry name" value="ANL_N_sf"/>
</dbReference>
<evidence type="ECO:0000313" key="4">
    <source>
        <dbReference type="EMBL" id="PKU31103.1"/>
    </source>
</evidence>
<dbReference type="OrthoDB" id="1706066at2759"/>
<dbReference type="AlphaFoldDB" id="A0A2I0TBD1"/>
<evidence type="ECO:0000313" key="5">
    <source>
        <dbReference type="Proteomes" id="UP000233556"/>
    </source>
</evidence>
<dbReference type="PANTHER" id="PTHR24095">
    <property type="entry name" value="ACETYL-COENZYME A SYNTHETASE"/>
    <property type="match status" value="1"/>
</dbReference>
<dbReference type="PANTHER" id="PTHR24095:SF110">
    <property type="entry name" value="ACETYL-COENZYME A SYNTHETASE 2-LIKE, MITOCHONDRIAL"/>
    <property type="match status" value="1"/>
</dbReference>
<dbReference type="EMBL" id="KZ513363">
    <property type="protein sequence ID" value="PKU31103.1"/>
    <property type="molecule type" value="Genomic_DNA"/>
</dbReference>
<dbReference type="Gene3D" id="3.40.50.12780">
    <property type="entry name" value="N-terminal domain of ligase-like"/>
    <property type="match status" value="1"/>
</dbReference>
<dbReference type="Proteomes" id="UP000233556">
    <property type="component" value="Unassembled WGS sequence"/>
</dbReference>
<dbReference type="SUPFAM" id="SSF56801">
    <property type="entry name" value="Acetyl-CoA synthetase-like"/>
    <property type="match status" value="1"/>
</dbReference>
<name>A0A2I0TBD1_LIMLA</name>
<protein>
    <recommendedName>
        <fullName evidence="1">acetate--CoA ligase</fullName>
        <ecNumber evidence="1">6.2.1.1</ecNumber>
    </recommendedName>
</protein>
<dbReference type="EC" id="6.2.1.1" evidence="1"/>
<gene>
    <name evidence="4" type="ORF">llap_18593</name>
</gene>
<reference evidence="5" key="1">
    <citation type="submission" date="2017-11" db="EMBL/GenBank/DDBJ databases">
        <authorList>
            <person name="Lima N.C."/>
            <person name="Parody-Merino A.M."/>
            <person name="Battley P.F."/>
            <person name="Fidler A.E."/>
            <person name="Prosdocimi F."/>
        </authorList>
    </citation>
    <scope>NUCLEOTIDE SEQUENCE [LARGE SCALE GENOMIC DNA]</scope>
</reference>
<reference evidence="5" key="2">
    <citation type="submission" date="2017-12" db="EMBL/GenBank/DDBJ databases">
        <title>Genome sequence of the Bar-tailed Godwit (Limosa lapponica baueri).</title>
        <authorList>
            <person name="Lima N.C.B."/>
            <person name="Parody-Merino A.M."/>
            <person name="Battley P.F."/>
            <person name="Fidler A.E."/>
            <person name="Prosdocimi F."/>
        </authorList>
    </citation>
    <scope>NUCLEOTIDE SEQUENCE [LARGE SCALE GENOMIC DNA]</scope>
</reference>
<sequence length="232" mass="25885">MYLTTSKATFLAVWLTLAGSRDIAMLCMDHSAMEPPLSSLKALQCTLTQTDKKPVCDLAGRYWEVVQRLKINQFYGAPTAIRLLLNYGEEWVRKYDRSSLKTLGSVGEPINHEAWQWFHNVVGEGRCTLVDTWWQTETGGICIAPRPSEEKAEIVPAMAMRPFFGIVPVLMDDNGKVIEGNDVSGALCIAQPWPGMARTIYGDHQRFVDAYFKAYPAGSAQGRVRYGKALCS</sequence>
<dbReference type="GO" id="GO:0005739">
    <property type="term" value="C:mitochondrion"/>
    <property type="evidence" value="ECO:0007669"/>
    <property type="project" value="TreeGrafter"/>
</dbReference>
<keyword evidence="2" id="KW-0732">Signal</keyword>
<feature type="chain" id="PRO_5014190417" description="acetate--CoA ligase" evidence="2">
    <location>
        <begin position="21"/>
        <end position="232"/>
    </location>
</feature>
<evidence type="ECO:0000256" key="1">
    <source>
        <dbReference type="ARBA" id="ARBA00013275"/>
    </source>
</evidence>
<dbReference type="InterPro" id="IPR000873">
    <property type="entry name" value="AMP-dep_synth/lig_dom"/>
</dbReference>
<dbReference type="GO" id="GO:0003987">
    <property type="term" value="F:acetate-CoA ligase activity"/>
    <property type="evidence" value="ECO:0007669"/>
    <property type="project" value="UniProtKB-EC"/>
</dbReference>
<accession>A0A2I0TBD1</accession>
<evidence type="ECO:0000256" key="2">
    <source>
        <dbReference type="SAM" id="SignalP"/>
    </source>
</evidence>
<evidence type="ECO:0000259" key="3">
    <source>
        <dbReference type="Pfam" id="PF00501"/>
    </source>
</evidence>
<organism evidence="4 5">
    <name type="scientific">Limosa lapponica baueri</name>
    <dbReference type="NCBI Taxonomy" id="1758121"/>
    <lineage>
        <taxon>Eukaryota</taxon>
        <taxon>Metazoa</taxon>
        <taxon>Chordata</taxon>
        <taxon>Craniata</taxon>
        <taxon>Vertebrata</taxon>
        <taxon>Euteleostomi</taxon>
        <taxon>Archelosauria</taxon>
        <taxon>Archosauria</taxon>
        <taxon>Dinosauria</taxon>
        <taxon>Saurischia</taxon>
        <taxon>Theropoda</taxon>
        <taxon>Coelurosauria</taxon>
        <taxon>Aves</taxon>
        <taxon>Neognathae</taxon>
        <taxon>Neoaves</taxon>
        <taxon>Charadriiformes</taxon>
        <taxon>Scolopacidae</taxon>
        <taxon>Limosa</taxon>
    </lineage>
</organism>
<proteinExistence type="predicted"/>
<dbReference type="GO" id="GO:0006085">
    <property type="term" value="P:acetyl-CoA biosynthetic process"/>
    <property type="evidence" value="ECO:0007669"/>
    <property type="project" value="TreeGrafter"/>
</dbReference>
<dbReference type="Pfam" id="PF00501">
    <property type="entry name" value="AMP-binding"/>
    <property type="match status" value="1"/>
</dbReference>